<evidence type="ECO:0000313" key="1">
    <source>
        <dbReference type="EMBL" id="BDG05955.1"/>
    </source>
</evidence>
<sequence length="168" mass="18403">MSVADRAALRARIERFAREHPGSILFDGERLLDVASGKTLPLDLGRVSGIEERRDQDTGRPYLALAREDGIEVALADQGIAFPPVTAGTGPLDGLPRAVCLRDLQGAEGRLTHFLLEHPGEKPERLHVSTFLFCLAVVDGARAAGFDVSREERRLEAILNELEARRRG</sequence>
<accession>A0ABM7X2D9</accession>
<dbReference type="Proteomes" id="UP001162891">
    <property type="component" value="Chromosome"/>
</dbReference>
<gene>
    <name evidence="1" type="ORF">AMOR_49510</name>
</gene>
<proteinExistence type="predicted"/>
<name>A0ABM7X2D9_9BACT</name>
<protein>
    <submittedName>
        <fullName evidence="1">Uncharacterized protein</fullName>
    </submittedName>
</protein>
<dbReference type="RefSeq" id="WP_248355165.1">
    <property type="nucleotide sequence ID" value="NZ_AP025591.1"/>
</dbReference>
<dbReference type="EMBL" id="AP025591">
    <property type="protein sequence ID" value="BDG05955.1"/>
    <property type="molecule type" value="Genomic_DNA"/>
</dbReference>
<keyword evidence="2" id="KW-1185">Reference proteome</keyword>
<organism evidence="1 2">
    <name type="scientific">Anaeromyxobacter oryzae</name>
    <dbReference type="NCBI Taxonomy" id="2918170"/>
    <lineage>
        <taxon>Bacteria</taxon>
        <taxon>Pseudomonadati</taxon>
        <taxon>Myxococcota</taxon>
        <taxon>Myxococcia</taxon>
        <taxon>Myxococcales</taxon>
        <taxon>Cystobacterineae</taxon>
        <taxon>Anaeromyxobacteraceae</taxon>
        <taxon>Anaeromyxobacter</taxon>
    </lineage>
</organism>
<evidence type="ECO:0000313" key="2">
    <source>
        <dbReference type="Proteomes" id="UP001162891"/>
    </source>
</evidence>
<reference evidence="2" key="1">
    <citation type="journal article" date="2022" name="Int. J. Syst. Evol. Microbiol.">
        <title>Anaeromyxobacter oryzae sp. nov., Anaeromyxobacter diazotrophicus sp. nov. and Anaeromyxobacter paludicola sp. nov., isolated from paddy soils.</title>
        <authorList>
            <person name="Itoh H."/>
            <person name="Xu Z."/>
            <person name="Mise K."/>
            <person name="Masuda Y."/>
            <person name="Ushijima N."/>
            <person name="Hayakawa C."/>
            <person name="Shiratori Y."/>
            <person name="Senoo K."/>
        </authorList>
    </citation>
    <scope>NUCLEOTIDE SEQUENCE [LARGE SCALE GENOMIC DNA]</scope>
    <source>
        <strain evidence="2">Red232</strain>
    </source>
</reference>